<proteinExistence type="predicted"/>
<protein>
    <submittedName>
        <fullName evidence="2">Uncharacterized protein</fullName>
    </submittedName>
</protein>
<sequence length="168" mass="18520">MLHESVPSSHRLSRPMLRKRSAALHAAPVMFWLALWYQALGSAGLYVTPVQQGRDNSSSSAPQAIVLSAPFADFGGSVERGAEAHARRRMLGLVNLDDVNGMEFYIHSYSLAQGLYYCYYVKVGQQILQDYSGIGNPPGWDNEKCRTSAFNDHEEAGYAHAGADQLCH</sequence>
<name>A0AB34J6G3_PRYPA</name>
<dbReference type="AlphaFoldDB" id="A0AB34J6G3"/>
<reference evidence="2 3" key="1">
    <citation type="journal article" date="2024" name="Science">
        <title>Giant polyketide synthase enzymes in the biosynthesis of giant marine polyether toxins.</title>
        <authorList>
            <person name="Fallon T.R."/>
            <person name="Shende V.V."/>
            <person name="Wierzbicki I.H."/>
            <person name="Pendleton A.L."/>
            <person name="Watervoot N.F."/>
            <person name="Auber R.P."/>
            <person name="Gonzalez D.J."/>
            <person name="Wisecaver J.H."/>
            <person name="Moore B.S."/>
        </authorList>
    </citation>
    <scope>NUCLEOTIDE SEQUENCE [LARGE SCALE GENOMIC DNA]</scope>
    <source>
        <strain evidence="2 3">12B1</strain>
    </source>
</reference>
<keyword evidence="1" id="KW-1133">Transmembrane helix</keyword>
<evidence type="ECO:0000256" key="1">
    <source>
        <dbReference type="SAM" id="Phobius"/>
    </source>
</evidence>
<keyword evidence="1" id="KW-0472">Membrane</keyword>
<dbReference type="EMBL" id="JBGBPQ010000013">
    <property type="protein sequence ID" value="KAL1512321.1"/>
    <property type="molecule type" value="Genomic_DNA"/>
</dbReference>
<keyword evidence="1" id="KW-0812">Transmembrane</keyword>
<gene>
    <name evidence="2" type="ORF">AB1Y20_005583</name>
</gene>
<evidence type="ECO:0000313" key="2">
    <source>
        <dbReference type="EMBL" id="KAL1512321.1"/>
    </source>
</evidence>
<keyword evidence="3" id="KW-1185">Reference proteome</keyword>
<dbReference type="Proteomes" id="UP001515480">
    <property type="component" value="Unassembled WGS sequence"/>
</dbReference>
<comment type="caution">
    <text evidence="2">The sequence shown here is derived from an EMBL/GenBank/DDBJ whole genome shotgun (WGS) entry which is preliminary data.</text>
</comment>
<evidence type="ECO:0000313" key="3">
    <source>
        <dbReference type="Proteomes" id="UP001515480"/>
    </source>
</evidence>
<organism evidence="2 3">
    <name type="scientific">Prymnesium parvum</name>
    <name type="common">Toxic golden alga</name>
    <dbReference type="NCBI Taxonomy" id="97485"/>
    <lineage>
        <taxon>Eukaryota</taxon>
        <taxon>Haptista</taxon>
        <taxon>Haptophyta</taxon>
        <taxon>Prymnesiophyceae</taxon>
        <taxon>Prymnesiales</taxon>
        <taxon>Prymnesiaceae</taxon>
        <taxon>Prymnesium</taxon>
    </lineage>
</organism>
<feature type="transmembrane region" description="Helical" evidence="1">
    <location>
        <begin position="21"/>
        <end position="39"/>
    </location>
</feature>
<accession>A0AB34J6G3</accession>